<protein>
    <submittedName>
        <fullName evidence="4">Nuclear receptor subfamily 0 group B member 2</fullName>
    </submittedName>
</protein>
<evidence type="ECO:0000313" key="4">
    <source>
        <dbReference type="EMBL" id="ODM97526.1"/>
    </source>
</evidence>
<dbReference type="EMBL" id="LJIJ01000435">
    <property type="protein sequence ID" value="ODM97526.1"/>
    <property type="molecule type" value="Genomic_DNA"/>
</dbReference>
<accession>A0A1D2MWV3</accession>
<gene>
    <name evidence="4" type="ORF">Ocin01_09151</name>
</gene>
<feature type="non-terminal residue" evidence="4">
    <location>
        <position position="1"/>
    </location>
</feature>
<keyword evidence="2" id="KW-0804">Transcription</keyword>
<dbReference type="AlphaFoldDB" id="A0A1D2MWV3"/>
<sequence>LEEKVLLLKNCWKDLFLLRLVQNYETFQDAFQKAMNGYLCTNLVAQALNTDVLYLQKFLVDGISFQLSDFEFTSLNTMKLFNYESITGNSKLKHIVEVLHHQTCEEYVDRSEMFRGSQSEVYTNKVLHLKSQLQLVRATYVQLVFFGPYYMSYDGNVLENLIRTIIKVSHRTFIGVVEAKAYT</sequence>
<comment type="caution">
    <text evidence="4">The sequence shown here is derived from an EMBL/GenBank/DDBJ whole genome shotgun (WGS) entry which is preliminary data.</text>
</comment>
<dbReference type="Proteomes" id="UP000094527">
    <property type="component" value="Unassembled WGS sequence"/>
</dbReference>
<keyword evidence="5" id="KW-1185">Reference proteome</keyword>
<evidence type="ECO:0000256" key="3">
    <source>
        <dbReference type="ARBA" id="ARBA00023170"/>
    </source>
</evidence>
<evidence type="ECO:0000256" key="1">
    <source>
        <dbReference type="ARBA" id="ARBA00023015"/>
    </source>
</evidence>
<keyword evidence="1" id="KW-0805">Transcription regulation</keyword>
<evidence type="ECO:0000313" key="5">
    <source>
        <dbReference type="Proteomes" id="UP000094527"/>
    </source>
</evidence>
<evidence type="ECO:0000256" key="2">
    <source>
        <dbReference type="ARBA" id="ARBA00023163"/>
    </source>
</evidence>
<reference evidence="4 5" key="1">
    <citation type="journal article" date="2016" name="Genome Biol. Evol.">
        <title>Gene Family Evolution Reflects Adaptation to Soil Environmental Stressors in the Genome of the Collembolan Orchesella cincta.</title>
        <authorList>
            <person name="Faddeeva-Vakhrusheva A."/>
            <person name="Derks M.F."/>
            <person name="Anvar S.Y."/>
            <person name="Agamennone V."/>
            <person name="Suring W."/>
            <person name="Smit S."/>
            <person name="van Straalen N.M."/>
            <person name="Roelofs D."/>
        </authorList>
    </citation>
    <scope>NUCLEOTIDE SEQUENCE [LARGE SCALE GENOMIC DNA]</scope>
    <source>
        <tissue evidence="4">Mixed pool</tissue>
    </source>
</reference>
<dbReference type="SUPFAM" id="SSF48508">
    <property type="entry name" value="Nuclear receptor ligand-binding domain"/>
    <property type="match status" value="1"/>
</dbReference>
<organism evidence="4 5">
    <name type="scientific">Orchesella cincta</name>
    <name type="common">Springtail</name>
    <name type="synonym">Podura cincta</name>
    <dbReference type="NCBI Taxonomy" id="48709"/>
    <lineage>
        <taxon>Eukaryota</taxon>
        <taxon>Metazoa</taxon>
        <taxon>Ecdysozoa</taxon>
        <taxon>Arthropoda</taxon>
        <taxon>Hexapoda</taxon>
        <taxon>Collembola</taxon>
        <taxon>Entomobryomorpha</taxon>
        <taxon>Entomobryoidea</taxon>
        <taxon>Orchesellidae</taxon>
        <taxon>Orchesellinae</taxon>
        <taxon>Orchesella</taxon>
    </lineage>
</organism>
<dbReference type="Gene3D" id="1.10.565.10">
    <property type="entry name" value="Retinoid X Receptor"/>
    <property type="match status" value="1"/>
</dbReference>
<dbReference type="InterPro" id="IPR035500">
    <property type="entry name" value="NHR-like_dom_sf"/>
</dbReference>
<proteinExistence type="predicted"/>
<feature type="non-terminal residue" evidence="4">
    <location>
        <position position="183"/>
    </location>
</feature>
<keyword evidence="3 4" id="KW-0675">Receptor</keyword>
<name>A0A1D2MWV3_ORCCI</name>